<proteinExistence type="predicted"/>
<name>A0ABQ8UEQ6_9EUKA</name>
<reference evidence="4" key="1">
    <citation type="journal article" date="2022" name="bioRxiv">
        <title>Genomics of Preaxostyla Flagellates Illuminates Evolutionary Transitions and the Path Towards Mitochondrial Loss.</title>
        <authorList>
            <person name="Novak L.V.F."/>
            <person name="Treitli S.C."/>
            <person name="Pyrih J."/>
            <person name="Halakuc P."/>
            <person name="Pipaliya S.V."/>
            <person name="Vacek V."/>
            <person name="Brzon O."/>
            <person name="Soukal P."/>
            <person name="Eme L."/>
            <person name="Dacks J.B."/>
            <person name="Karnkowska A."/>
            <person name="Elias M."/>
            <person name="Hampl V."/>
        </authorList>
    </citation>
    <scope>NUCLEOTIDE SEQUENCE</scope>
    <source>
        <strain evidence="4">RCP-MX</strain>
    </source>
</reference>
<dbReference type="InterPro" id="IPR005112">
    <property type="entry name" value="dDENN_dom"/>
</dbReference>
<dbReference type="SMART" id="SM00799">
    <property type="entry name" value="DENN"/>
    <property type="match status" value="1"/>
</dbReference>
<evidence type="ECO:0000256" key="1">
    <source>
        <dbReference type="SAM" id="MobiDB-lite"/>
    </source>
</evidence>
<gene>
    <name evidence="4" type="ORF">PAPYR_6760</name>
</gene>
<evidence type="ECO:0000313" key="5">
    <source>
        <dbReference type="Proteomes" id="UP001141327"/>
    </source>
</evidence>
<feature type="compositionally biased region" description="Polar residues" evidence="1">
    <location>
        <begin position="573"/>
        <end position="584"/>
    </location>
</feature>
<feature type="compositionally biased region" description="Acidic residues" evidence="1">
    <location>
        <begin position="513"/>
        <end position="545"/>
    </location>
</feature>
<comment type="caution">
    <text evidence="4">The sequence shown here is derived from an EMBL/GenBank/DDBJ whole genome shotgun (WGS) entry which is preliminary data.</text>
</comment>
<dbReference type="Gene3D" id="3.30.450.200">
    <property type="match status" value="1"/>
</dbReference>
<dbReference type="PROSITE" id="PS50211">
    <property type="entry name" value="DENN"/>
    <property type="match status" value="1"/>
</dbReference>
<dbReference type="Pfam" id="PF00169">
    <property type="entry name" value="PH"/>
    <property type="match status" value="1"/>
</dbReference>
<dbReference type="InterPro" id="IPR051696">
    <property type="entry name" value="DENN_Domain_GEFs"/>
</dbReference>
<evidence type="ECO:0000259" key="2">
    <source>
        <dbReference type="PROSITE" id="PS50003"/>
    </source>
</evidence>
<dbReference type="InterPro" id="IPR001194">
    <property type="entry name" value="cDENN_dom"/>
</dbReference>
<dbReference type="PANTHER" id="PTHR12296">
    <property type="entry name" value="DENN DOMAIN-CONTAINING PROTEIN 4"/>
    <property type="match status" value="1"/>
</dbReference>
<dbReference type="SMART" id="SM00800">
    <property type="entry name" value="uDENN"/>
    <property type="match status" value="1"/>
</dbReference>
<keyword evidence="5" id="KW-1185">Reference proteome</keyword>
<feature type="region of interest" description="Disordered" evidence="1">
    <location>
        <begin position="463"/>
        <end position="584"/>
    </location>
</feature>
<dbReference type="InterPro" id="IPR037516">
    <property type="entry name" value="Tripartite_DENN"/>
</dbReference>
<dbReference type="EMBL" id="JAPMOS010000041">
    <property type="protein sequence ID" value="KAJ4457721.1"/>
    <property type="molecule type" value="Genomic_DNA"/>
</dbReference>
<dbReference type="SMART" id="SM00801">
    <property type="entry name" value="dDENN"/>
    <property type="match status" value="1"/>
</dbReference>
<evidence type="ECO:0000259" key="3">
    <source>
        <dbReference type="PROSITE" id="PS50211"/>
    </source>
</evidence>
<feature type="domain" description="PH" evidence="2">
    <location>
        <begin position="716"/>
        <end position="849"/>
    </location>
</feature>
<dbReference type="Pfam" id="PF02141">
    <property type="entry name" value="DENN"/>
    <property type="match status" value="1"/>
</dbReference>
<dbReference type="InterPro" id="IPR001849">
    <property type="entry name" value="PH_domain"/>
</dbReference>
<dbReference type="PROSITE" id="PS50003">
    <property type="entry name" value="PH_DOMAIN"/>
    <property type="match status" value="1"/>
</dbReference>
<evidence type="ECO:0000313" key="4">
    <source>
        <dbReference type="EMBL" id="KAJ4457721.1"/>
    </source>
</evidence>
<dbReference type="Gene3D" id="2.30.29.30">
    <property type="entry name" value="Pleckstrin-homology domain (PH domain)/Phosphotyrosine-binding domain (PTB)"/>
    <property type="match status" value="1"/>
</dbReference>
<dbReference type="Proteomes" id="UP001141327">
    <property type="component" value="Unassembled WGS sequence"/>
</dbReference>
<dbReference type="Pfam" id="PF03456">
    <property type="entry name" value="uDENN"/>
    <property type="match status" value="1"/>
</dbReference>
<dbReference type="PANTHER" id="PTHR12296:SF21">
    <property type="entry name" value="DENN DOMAIN-CONTAINING PROTEIN 3"/>
    <property type="match status" value="1"/>
</dbReference>
<sequence>MEEPKPPPFAEYVMIVGLNLDKPHISARQTKATLLDCKFTASILHQSPAERDPATIEVPPAIEAFTHPAAVKFQRFPEPPRYHAFVLTEAKGSHFYGHCLTVWEAVPRDVCVACWNNIRWPAKALPPPQSDLPDGGLDPSVLLLYLPRVLFVLTQYPAHVTIKQAMLSFSNGTVAAAASGDGICRPSFCPCAQRALPAAPTPTSALEDAYPHPHPVCVACAGSLFQALREVSLPPAAISALGTGSTNPARIAAPPGSALVRVGPFAFRCAFPSPRALPFVDIDFGVLFSRLDPPNIVTLVSVLLLEQHCLFISSDLHALSAATEASLALLYPMIWMHVYINVLPAALVDFFQAPMPFVIGCHRSVAESYPVPPEVVVIDLDRNRITVPPALTVPLLPERYRLRLIKIIQRHANLFPLSVADADSFQPGADTPDSHITQRTLDVLFSSSSELEPESLKQCIADEPHGFQGADPGLADPSGPHGSPPPPPTPSPLRPPPLAAPSPLPKAPITPADDGEDDFEDDDDPDGDGDEDPLPAAADEDDDGGDPAASALPVSHATPAAPRRVTGGPTAPMSPSKSPSTETTDAGWVLPAAVTHEKARVHVAALRRGFLSVLVSLLKYYRDFIVIPETASPSDASSPRPRPSTAPSEDLSLFRAESCLAEVRADCQEFLREFFRTQLFSCFISARVTRLDDDLFDAAIQKKVEMMRANIGILQQRSASGCLYKLGHLVKNWKRRRFKLTGLTLSYYPVTKDREMHSGRGILNSERSHGTVIGSGGASAGTAVAPKGKFTLIADLEMTKIEIPLERRRYPTSYPFQIRTVDPPRKLVMCAEDSQSRREWIKTLKAHLRLGKEAPSTDRIDQHSSVYRVVREDLNNRLLRTKLYQTQKIYETCRLLPVVGTPPKD</sequence>
<feature type="compositionally biased region" description="Pro residues" evidence="1">
    <location>
        <begin position="482"/>
        <end position="508"/>
    </location>
</feature>
<dbReference type="SMART" id="SM00233">
    <property type="entry name" value="PH"/>
    <property type="match status" value="1"/>
</dbReference>
<dbReference type="Gene3D" id="3.40.50.11500">
    <property type="match status" value="1"/>
</dbReference>
<dbReference type="SUPFAM" id="SSF50729">
    <property type="entry name" value="PH domain-like"/>
    <property type="match status" value="1"/>
</dbReference>
<protein>
    <submittedName>
        <fullName evidence="4">DENN domain-containing protein 2</fullName>
    </submittedName>
</protein>
<dbReference type="InterPro" id="IPR011993">
    <property type="entry name" value="PH-like_dom_sf"/>
</dbReference>
<accession>A0ABQ8UEQ6</accession>
<dbReference type="InterPro" id="IPR043153">
    <property type="entry name" value="DENN_C"/>
</dbReference>
<feature type="domain" description="UDENN" evidence="3">
    <location>
        <begin position="23"/>
        <end position="698"/>
    </location>
</feature>
<organism evidence="4 5">
    <name type="scientific">Paratrimastix pyriformis</name>
    <dbReference type="NCBI Taxonomy" id="342808"/>
    <lineage>
        <taxon>Eukaryota</taxon>
        <taxon>Metamonada</taxon>
        <taxon>Preaxostyla</taxon>
        <taxon>Paratrimastigidae</taxon>
        <taxon>Paratrimastix</taxon>
    </lineage>
</organism>
<dbReference type="InterPro" id="IPR005113">
    <property type="entry name" value="uDENN_dom"/>
</dbReference>